<dbReference type="AlphaFoldDB" id="A0A7W7CHW5"/>
<dbReference type="Pfam" id="PF13280">
    <property type="entry name" value="WYL"/>
    <property type="match status" value="1"/>
</dbReference>
<proteinExistence type="predicted"/>
<evidence type="ECO:0000259" key="2">
    <source>
        <dbReference type="Pfam" id="PF13280"/>
    </source>
</evidence>
<sequence>MAAVSPASRALRVLALIQEHPGITADRLADQLGVTARAARRYVAMLREAEVPVESVRGPYGGYRLGRGIRLPPLVFTATEALGLVMAVLDGSHPVDTGPVGDALGKLIRALPEHVGAPAATIRRHASAAPTRLPRPDPQWTIALVTAVARRRRVRLGYRSRAGAEWLEEVDPWAVVVRHGLWYLLCHSHRVNAVRTYRIDRVASVAECAETFEPPPELDPVPLLEAHLGTGREFETRVVFAAPYEEVARFVTPPMGRLEPLDGERCLLVGSTSNPAMVAGEWLSAMPFDFRVEGGPELRAAVSSLAARLAAAV</sequence>
<feature type="domain" description="Helix-turn-helix type 11" evidence="1">
    <location>
        <begin position="9"/>
        <end position="64"/>
    </location>
</feature>
<dbReference type="Proteomes" id="UP000533598">
    <property type="component" value="Unassembled WGS sequence"/>
</dbReference>
<dbReference type="PANTHER" id="PTHR34580:SF3">
    <property type="entry name" value="PROTEIN PAFB"/>
    <property type="match status" value="1"/>
</dbReference>
<comment type="caution">
    <text evidence="3">The sequence shown here is derived from an EMBL/GenBank/DDBJ whole genome shotgun (WGS) entry which is preliminary data.</text>
</comment>
<gene>
    <name evidence="3" type="ORF">HNR67_006174</name>
</gene>
<dbReference type="InterPro" id="IPR026881">
    <property type="entry name" value="WYL_dom"/>
</dbReference>
<keyword evidence="4" id="KW-1185">Reference proteome</keyword>
<dbReference type="PROSITE" id="PS52050">
    <property type="entry name" value="WYL"/>
    <property type="match status" value="1"/>
</dbReference>
<dbReference type="RefSeq" id="WP_185005732.1">
    <property type="nucleotide sequence ID" value="NZ_BAAAUI010000019.1"/>
</dbReference>
<protein>
    <submittedName>
        <fullName evidence="3">Putative DNA-binding transcriptional regulator YafY</fullName>
    </submittedName>
</protein>
<dbReference type="PANTHER" id="PTHR34580">
    <property type="match status" value="1"/>
</dbReference>
<organism evidence="3 4">
    <name type="scientific">Crossiella cryophila</name>
    <dbReference type="NCBI Taxonomy" id="43355"/>
    <lineage>
        <taxon>Bacteria</taxon>
        <taxon>Bacillati</taxon>
        <taxon>Actinomycetota</taxon>
        <taxon>Actinomycetes</taxon>
        <taxon>Pseudonocardiales</taxon>
        <taxon>Pseudonocardiaceae</taxon>
        <taxon>Crossiella</taxon>
    </lineage>
</organism>
<dbReference type="GO" id="GO:0003677">
    <property type="term" value="F:DNA binding"/>
    <property type="evidence" value="ECO:0007669"/>
    <property type="project" value="UniProtKB-KW"/>
</dbReference>
<evidence type="ECO:0000313" key="3">
    <source>
        <dbReference type="EMBL" id="MBB4680056.1"/>
    </source>
</evidence>
<feature type="domain" description="WYL" evidence="2">
    <location>
        <begin position="144"/>
        <end position="205"/>
    </location>
</feature>
<dbReference type="InterPro" id="IPR036390">
    <property type="entry name" value="WH_DNA-bd_sf"/>
</dbReference>
<reference evidence="3 4" key="1">
    <citation type="submission" date="2020-08" db="EMBL/GenBank/DDBJ databases">
        <title>Sequencing the genomes of 1000 actinobacteria strains.</title>
        <authorList>
            <person name="Klenk H.-P."/>
        </authorList>
    </citation>
    <scope>NUCLEOTIDE SEQUENCE [LARGE SCALE GENOMIC DNA]</scope>
    <source>
        <strain evidence="3 4">DSM 44230</strain>
    </source>
</reference>
<dbReference type="EMBL" id="JACHMH010000001">
    <property type="protein sequence ID" value="MBB4680056.1"/>
    <property type="molecule type" value="Genomic_DNA"/>
</dbReference>
<evidence type="ECO:0000313" key="4">
    <source>
        <dbReference type="Proteomes" id="UP000533598"/>
    </source>
</evidence>
<dbReference type="Pfam" id="PF08279">
    <property type="entry name" value="HTH_11"/>
    <property type="match status" value="1"/>
</dbReference>
<dbReference type="Gene3D" id="1.10.10.10">
    <property type="entry name" value="Winged helix-like DNA-binding domain superfamily/Winged helix DNA-binding domain"/>
    <property type="match status" value="1"/>
</dbReference>
<evidence type="ECO:0000259" key="1">
    <source>
        <dbReference type="Pfam" id="PF08279"/>
    </source>
</evidence>
<dbReference type="InterPro" id="IPR013196">
    <property type="entry name" value="HTH_11"/>
</dbReference>
<dbReference type="InterPro" id="IPR051534">
    <property type="entry name" value="CBASS_pafABC_assoc_protein"/>
</dbReference>
<dbReference type="InterPro" id="IPR036388">
    <property type="entry name" value="WH-like_DNA-bd_sf"/>
</dbReference>
<accession>A0A7W7CHW5</accession>
<name>A0A7W7CHW5_9PSEU</name>
<keyword evidence="3" id="KW-0238">DNA-binding</keyword>
<dbReference type="SUPFAM" id="SSF46785">
    <property type="entry name" value="Winged helix' DNA-binding domain"/>
    <property type="match status" value="1"/>
</dbReference>